<evidence type="ECO:0000313" key="4">
    <source>
        <dbReference type="Proteomes" id="UP000324176"/>
    </source>
</evidence>
<evidence type="ECO:0000313" key="2">
    <source>
        <dbReference type="EMBL" id="TYP74440.1"/>
    </source>
</evidence>
<dbReference type="CDD" id="cd14728">
    <property type="entry name" value="Ere-like"/>
    <property type="match status" value="1"/>
</dbReference>
<sequence>MATPFLYYPLGNSRHLDPLFEAIGDAQFVLLGEASHGTHEYYTWRTAITKRLIEEKNFRFIGAEGDWPDCYKIHRFIKGYENSGTTIRDVLMGFRRWPTWMWANWEIAALAEWLQGYNQLKPEKNKIGFYGLDVYSLWESLNTIVDYLEQHDGVAIEAARKAFRCFERYYEKPQEYARATVLVSDNCRDEVVNMLRRLREKSELFENDAEAEFNMEQNALVAVNAEKYYRAMIRGGANSWNVRDQHMVETLDRLTKRHDNAKSVVWEHNTHVGDARYTDMKRDGMFNVGQLVRENYGRNNTFIVGFGSYSGSVIAGRSWNAPMQIMNVPEARKNSWETKLHKISPEDKLILSSDLEEDPETQKWIDHRAIGVVYHPEFEAYGNYVPSLIPERYDAFIFIDRTTALHPLHLRPDLKETPGLYPWNF</sequence>
<accession>A0A0F7KEP0</accession>
<dbReference type="Gene3D" id="3.30.1870.10">
    <property type="entry name" value="EreA-like, domain 2"/>
    <property type="match status" value="1"/>
</dbReference>
<dbReference type="PIRSF" id="PIRSF036794">
    <property type="entry name" value="UCP_erythr_ester"/>
    <property type="match status" value="1"/>
</dbReference>
<dbReference type="Gene3D" id="1.20.1440.30">
    <property type="entry name" value="Biosynthetic Protein domain"/>
    <property type="match status" value="1"/>
</dbReference>
<reference evidence="1 3" key="2">
    <citation type="journal article" date="2016" name="Genome Announc.">
        <title>Genome Sequence of Nitrosomonas communis Strain Nm2, a Mesophilic Ammonia-Oxidizing Bacterium Isolated from Mediterranean Soil.</title>
        <authorList>
            <person name="Kozlowski J.A."/>
            <person name="Kits K.D."/>
            <person name="Stein L.Y."/>
        </authorList>
    </citation>
    <scope>NUCLEOTIDE SEQUENCE [LARGE SCALE GENOMIC DNA]</scope>
    <source>
        <strain evidence="1 3">Nm2</strain>
    </source>
</reference>
<keyword evidence="1" id="KW-0808">Transferase</keyword>
<protein>
    <submittedName>
        <fullName evidence="2">Erythromycin esterase-like protein</fullName>
    </submittedName>
    <submittedName>
        <fullName evidence="1">Protein-L-isoaspartate O-methyltransferase</fullName>
    </submittedName>
</protein>
<dbReference type="Proteomes" id="UP000324176">
    <property type="component" value="Unassembled WGS sequence"/>
</dbReference>
<dbReference type="PANTHER" id="PTHR31299:SF0">
    <property type="entry name" value="ESTERASE, PUTATIVE (AFU_ORTHOLOGUE AFUA_1G05850)-RELATED"/>
    <property type="match status" value="1"/>
</dbReference>
<dbReference type="OrthoDB" id="9810066at2"/>
<name>A0A0F7KEP0_9PROT</name>
<keyword evidence="1" id="KW-0489">Methyltransferase</keyword>
<gene>
    <name evidence="1" type="ORF">AAW31_07125</name>
    <name evidence="2" type="ORF">BCL69_10888</name>
</gene>
<organism evidence="1 3">
    <name type="scientific">Nitrosomonas communis</name>
    <dbReference type="NCBI Taxonomy" id="44574"/>
    <lineage>
        <taxon>Bacteria</taxon>
        <taxon>Pseudomonadati</taxon>
        <taxon>Pseudomonadota</taxon>
        <taxon>Betaproteobacteria</taxon>
        <taxon>Nitrosomonadales</taxon>
        <taxon>Nitrosomonadaceae</taxon>
        <taxon>Nitrosomonas</taxon>
    </lineage>
</organism>
<dbReference type="Proteomes" id="UP000034156">
    <property type="component" value="Chromosome"/>
</dbReference>
<dbReference type="AlphaFoldDB" id="A0A0F7KEP0"/>
<dbReference type="GO" id="GO:0032259">
    <property type="term" value="P:methylation"/>
    <property type="evidence" value="ECO:0007669"/>
    <property type="project" value="UniProtKB-KW"/>
</dbReference>
<dbReference type="InterPro" id="IPR014622">
    <property type="entry name" value="UCP036794_erythomycin"/>
</dbReference>
<dbReference type="Gene3D" id="3.40.1660.10">
    <property type="entry name" value="EreA-like (biosynthetic domain)"/>
    <property type="match status" value="1"/>
</dbReference>
<dbReference type="KEGG" id="nco:AAW31_07125"/>
<dbReference type="PANTHER" id="PTHR31299">
    <property type="entry name" value="ESTERASE, PUTATIVE (AFU_ORTHOLOGUE AFUA_1G05850)-RELATED"/>
    <property type="match status" value="1"/>
</dbReference>
<dbReference type="InterPro" id="IPR007815">
    <property type="entry name" value="Emycin_Estase"/>
</dbReference>
<reference evidence="3" key="1">
    <citation type="submission" date="2015-05" db="EMBL/GenBank/DDBJ databases">
        <title>Draft genome of Nitrosomonas communis strain Nm2.</title>
        <authorList>
            <person name="Kozlowski J.A."/>
            <person name="Kits K.D."/>
            <person name="Stein L.Y."/>
        </authorList>
    </citation>
    <scope>NUCLEOTIDE SEQUENCE [LARGE SCALE GENOMIC DNA]</scope>
    <source>
        <strain evidence="3">Nm2</strain>
    </source>
</reference>
<dbReference type="SUPFAM" id="SSF159501">
    <property type="entry name" value="EreA/ChaN-like"/>
    <property type="match status" value="1"/>
</dbReference>
<dbReference type="EMBL" id="VNHT01000088">
    <property type="protein sequence ID" value="TYP74440.1"/>
    <property type="molecule type" value="Genomic_DNA"/>
</dbReference>
<dbReference type="Pfam" id="PF05139">
    <property type="entry name" value="Erythro_esteras"/>
    <property type="match status" value="1"/>
</dbReference>
<dbReference type="InterPro" id="IPR052036">
    <property type="entry name" value="Hydrolase/PRTase-associated"/>
</dbReference>
<keyword evidence="3" id="KW-1185">Reference proteome</keyword>
<dbReference type="PATRIC" id="fig|44574.3.peg.1724"/>
<dbReference type="GO" id="GO:0046677">
    <property type="term" value="P:response to antibiotic"/>
    <property type="evidence" value="ECO:0007669"/>
    <property type="project" value="InterPro"/>
</dbReference>
<dbReference type="GO" id="GO:0008168">
    <property type="term" value="F:methyltransferase activity"/>
    <property type="evidence" value="ECO:0007669"/>
    <property type="project" value="UniProtKB-KW"/>
</dbReference>
<dbReference type="RefSeq" id="WP_046849703.1">
    <property type="nucleotide sequence ID" value="NZ_CP011451.1"/>
</dbReference>
<dbReference type="EMBL" id="CP011451">
    <property type="protein sequence ID" value="AKH37628.1"/>
    <property type="molecule type" value="Genomic_DNA"/>
</dbReference>
<proteinExistence type="predicted"/>
<evidence type="ECO:0000313" key="1">
    <source>
        <dbReference type="EMBL" id="AKH37628.1"/>
    </source>
</evidence>
<reference evidence="2 4" key="3">
    <citation type="submission" date="2019-07" db="EMBL/GenBank/DDBJ databases">
        <title>Active sludge and wastewater microbial communities from Klosterneuburg, Austria.</title>
        <authorList>
            <person name="Wagner M."/>
        </authorList>
    </citation>
    <scope>NUCLEOTIDE SEQUENCE [LARGE SCALE GENOMIC DNA]</scope>
    <source>
        <strain evidence="2 4">Nm2</strain>
    </source>
</reference>
<evidence type="ECO:0000313" key="3">
    <source>
        <dbReference type="Proteomes" id="UP000034156"/>
    </source>
</evidence>